<name>A0ABS6IEJ7_9HYPH</name>
<dbReference type="RefSeq" id="WP_216957030.1">
    <property type="nucleotide sequence ID" value="NZ_JAHOPB010000001.1"/>
</dbReference>
<dbReference type="NCBIfam" id="TIGR01730">
    <property type="entry name" value="RND_mfp"/>
    <property type="match status" value="1"/>
</dbReference>
<dbReference type="InterPro" id="IPR006143">
    <property type="entry name" value="RND_pump_MFP"/>
</dbReference>
<organism evidence="6 7">
    <name type="scientific">Reyranella humidisoli</name>
    <dbReference type="NCBI Taxonomy" id="2849149"/>
    <lineage>
        <taxon>Bacteria</taxon>
        <taxon>Pseudomonadati</taxon>
        <taxon>Pseudomonadota</taxon>
        <taxon>Alphaproteobacteria</taxon>
        <taxon>Hyphomicrobiales</taxon>
        <taxon>Reyranellaceae</taxon>
        <taxon>Reyranella</taxon>
    </lineage>
</organism>
<dbReference type="Proteomes" id="UP000727907">
    <property type="component" value="Unassembled WGS sequence"/>
</dbReference>
<evidence type="ECO:0000313" key="6">
    <source>
        <dbReference type="EMBL" id="MBU8872736.1"/>
    </source>
</evidence>
<evidence type="ECO:0000313" key="7">
    <source>
        <dbReference type="Proteomes" id="UP000727907"/>
    </source>
</evidence>
<dbReference type="Pfam" id="PF25989">
    <property type="entry name" value="YknX_C"/>
    <property type="match status" value="1"/>
</dbReference>
<dbReference type="PROSITE" id="PS51257">
    <property type="entry name" value="PROKAR_LIPOPROTEIN"/>
    <property type="match status" value="1"/>
</dbReference>
<comment type="similarity">
    <text evidence="1">Belongs to the membrane fusion protein (MFP) (TC 8.A.1) family.</text>
</comment>
<dbReference type="InterPro" id="IPR058625">
    <property type="entry name" value="MdtA-like_BSH"/>
</dbReference>
<feature type="domain" description="Multidrug resistance protein MdtA-like beta-barrel" evidence="4">
    <location>
        <begin position="206"/>
        <end position="288"/>
    </location>
</feature>
<feature type="chain" id="PRO_5046582623" evidence="2">
    <location>
        <begin position="28"/>
        <end position="376"/>
    </location>
</feature>
<dbReference type="InterPro" id="IPR058626">
    <property type="entry name" value="MdtA-like_b-barrel"/>
</dbReference>
<feature type="domain" description="YknX-like C-terminal permuted SH3-like" evidence="5">
    <location>
        <begin position="296"/>
        <end position="363"/>
    </location>
</feature>
<protein>
    <submittedName>
        <fullName evidence="6">Efflux RND transporter periplasmic adaptor subunit</fullName>
    </submittedName>
</protein>
<evidence type="ECO:0000256" key="1">
    <source>
        <dbReference type="ARBA" id="ARBA00009477"/>
    </source>
</evidence>
<evidence type="ECO:0000259" key="3">
    <source>
        <dbReference type="Pfam" id="PF25917"/>
    </source>
</evidence>
<dbReference type="Pfam" id="PF25917">
    <property type="entry name" value="BSH_RND"/>
    <property type="match status" value="1"/>
</dbReference>
<evidence type="ECO:0000256" key="2">
    <source>
        <dbReference type="SAM" id="SignalP"/>
    </source>
</evidence>
<evidence type="ECO:0000259" key="5">
    <source>
        <dbReference type="Pfam" id="PF25989"/>
    </source>
</evidence>
<gene>
    <name evidence="6" type="ORF">KQ910_03130</name>
</gene>
<dbReference type="InterPro" id="IPR058637">
    <property type="entry name" value="YknX-like_C"/>
</dbReference>
<dbReference type="EMBL" id="JAHOPB010000001">
    <property type="protein sequence ID" value="MBU8872736.1"/>
    <property type="molecule type" value="Genomic_DNA"/>
</dbReference>
<comment type="caution">
    <text evidence="6">The sequence shown here is derived from an EMBL/GenBank/DDBJ whole genome shotgun (WGS) entry which is preliminary data.</text>
</comment>
<dbReference type="PANTHER" id="PTHR30158">
    <property type="entry name" value="ACRA/E-RELATED COMPONENT OF DRUG EFFLUX TRANSPORTER"/>
    <property type="match status" value="1"/>
</dbReference>
<evidence type="ECO:0000259" key="4">
    <source>
        <dbReference type="Pfam" id="PF25944"/>
    </source>
</evidence>
<reference evidence="6 7" key="1">
    <citation type="submission" date="2021-06" db="EMBL/GenBank/DDBJ databases">
        <authorList>
            <person name="Lee D.H."/>
        </authorList>
    </citation>
    <scope>NUCLEOTIDE SEQUENCE [LARGE SCALE GENOMIC DNA]</scope>
    <source>
        <strain evidence="6 7">MMS21-HV4-11</strain>
    </source>
</reference>
<dbReference type="Pfam" id="PF25944">
    <property type="entry name" value="Beta-barrel_RND"/>
    <property type="match status" value="1"/>
</dbReference>
<feature type="domain" description="Multidrug resistance protein MdtA-like barrel-sandwich hybrid" evidence="3">
    <location>
        <begin position="61"/>
        <end position="193"/>
    </location>
</feature>
<proteinExistence type="inferred from homology"/>
<sequence>MRNRRSTASMLVAAALWVACGMTPALAQQGGPPPAVLVQPAEMKPIADQAEFIGRAAAVDKVELRARVKGFLGPRKFADGDQVKKDQIVFTIEPETYQAAVDQKKAQRDASLAALANAEMQLKRAAELLRTNTGTQVTYDQRLSEQLQAKAQVEDASAQLRDAELQLSYTEIKSPIDGRIGRAAFSPGNLVSPDSGVLATVVSEHPIRVLFPVTQRELLDARREQAADPNGIVVRIRLADGSIYKEKGKIDFIDNTVDAKTDGQIVRATFPNTGGVLTDGQTLRVIIEGETVPTAVAVPQAAIAQDQTGAYLFVVNDKNVVEQKRVRTGVSRDGMVAITSGLQAGERVIVQGQQRVRPGMTVNPTVAPPAASTQKQ</sequence>
<feature type="signal peptide" evidence="2">
    <location>
        <begin position="1"/>
        <end position="27"/>
    </location>
</feature>
<keyword evidence="7" id="KW-1185">Reference proteome</keyword>
<keyword evidence="2" id="KW-0732">Signal</keyword>
<dbReference type="PANTHER" id="PTHR30158:SF3">
    <property type="entry name" value="MULTIDRUG EFFLUX PUMP SUBUNIT ACRA-RELATED"/>
    <property type="match status" value="1"/>
</dbReference>
<accession>A0ABS6IEJ7</accession>